<dbReference type="RefSeq" id="WP_256615386.1">
    <property type="nucleotide sequence ID" value="NZ_JANIBK010000049.1"/>
</dbReference>
<keyword evidence="2" id="KW-1185">Reference proteome</keyword>
<dbReference type="Proteomes" id="UP001524586">
    <property type="component" value="Unassembled WGS sequence"/>
</dbReference>
<accession>A0ABT1U538</accession>
<protein>
    <submittedName>
        <fullName evidence="1">Uncharacterized protein</fullName>
    </submittedName>
</protein>
<proteinExistence type="predicted"/>
<comment type="caution">
    <text evidence="1">The sequence shown here is derived from an EMBL/GenBank/DDBJ whole genome shotgun (WGS) entry which is preliminary data.</text>
</comment>
<name>A0ABT1U538_9GAMM</name>
<evidence type="ECO:0000313" key="1">
    <source>
        <dbReference type="EMBL" id="MCQ8128971.1"/>
    </source>
</evidence>
<sequence>MTTTNKRQKKKYSAHPEDIVVVIQLPCFDDGIARLAYFKAEK</sequence>
<dbReference type="EMBL" id="JANIBK010000049">
    <property type="protein sequence ID" value="MCQ8128971.1"/>
    <property type="molecule type" value="Genomic_DNA"/>
</dbReference>
<reference evidence="1 2" key="1">
    <citation type="submission" date="2022-07" db="EMBL/GenBank/DDBJ databases">
        <title>Methylomonas rivi sp. nov., Methylomonas rosea sp. nov., Methylomonas aureus sp. nov. and Methylomonas subterranea sp. nov., four novel methanotrophs isolated from a freshwater creek and the deep terrestrial subsurface.</title>
        <authorList>
            <person name="Abin C."/>
            <person name="Sankaranarayanan K."/>
            <person name="Garner C."/>
            <person name="Sindelar R."/>
            <person name="Kotary K."/>
            <person name="Garner R."/>
            <person name="Barclay S."/>
            <person name="Lawson P."/>
            <person name="Krumholz L."/>
        </authorList>
    </citation>
    <scope>NUCLEOTIDE SEQUENCE [LARGE SCALE GENOMIC DNA]</scope>
    <source>
        <strain evidence="1 2">WSC-6</strain>
    </source>
</reference>
<gene>
    <name evidence="1" type="ORF">NP596_10925</name>
</gene>
<evidence type="ECO:0000313" key="2">
    <source>
        <dbReference type="Proteomes" id="UP001524586"/>
    </source>
</evidence>
<organism evidence="1 2">
    <name type="scientific">Methylomonas rivi</name>
    <dbReference type="NCBI Taxonomy" id="2952226"/>
    <lineage>
        <taxon>Bacteria</taxon>
        <taxon>Pseudomonadati</taxon>
        <taxon>Pseudomonadota</taxon>
        <taxon>Gammaproteobacteria</taxon>
        <taxon>Methylococcales</taxon>
        <taxon>Methylococcaceae</taxon>
        <taxon>Methylomonas</taxon>
    </lineage>
</organism>